<keyword evidence="7 13" id="KW-0653">Protein transport</keyword>
<keyword evidence="17" id="KW-1185">Reference proteome</keyword>
<evidence type="ECO:0000256" key="2">
    <source>
        <dbReference type="ARBA" id="ARBA00010527"/>
    </source>
</evidence>
<dbReference type="NCBIfam" id="TIGR03593">
    <property type="entry name" value="yidC_nterm"/>
    <property type="match status" value="1"/>
</dbReference>
<keyword evidence="9 13" id="KW-0472">Membrane</keyword>
<feature type="transmembrane region" description="Helical" evidence="13">
    <location>
        <begin position="340"/>
        <end position="371"/>
    </location>
</feature>
<dbReference type="PRINTS" id="PR00701">
    <property type="entry name" value="60KDINNERMP"/>
</dbReference>
<evidence type="ECO:0000256" key="8">
    <source>
        <dbReference type="ARBA" id="ARBA00022989"/>
    </source>
</evidence>
<evidence type="ECO:0000256" key="12">
    <source>
        <dbReference type="ARBA" id="ARBA00033342"/>
    </source>
</evidence>
<accession>A0ABP8MNE9</accession>
<evidence type="ECO:0000313" key="16">
    <source>
        <dbReference type="EMBL" id="GAA4452305.1"/>
    </source>
</evidence>
<feature type="domain" description="Membrane insertase YidC N-terminal" evidence="15">
    <location>
        <begin position="78"/>
        <end position="334"/>
    </location>
</feature>
<keyword evidence="4 13" id="KW-0813">Transport</keyword>
<dbReference type="NCBIfam" id="NF002356">
    <property type="entry name" value="PRK01318.2-3"/>
    <property type="match status" value="1"/>
</dbReference>
<dbReference type="InterPro" id="IPR019998">
    <property type="entry name" value="Membr_insert_YidC"/>
</dbReference>
<sequence length="600" mass="68366">MDKNSAIGFGLLVAILIGYFTYSNHQQTKYREQVHADSIAYAKTHPKAAIDTSKVTTEATAGTDSLLPQAFHGMAQEVVLENDKIAVTLNTKGGYPTAARVKGYKTYNKQDLYIFNGAGNSMSLVMPSDKGNVSTADLYFVPTVRKDANGGQSVEMTADMGNGRKVSFLYTLAKDNNMMDYQVKVSGASGTAIPLVWDMKGLSTEKDVYNQRLATQIYYHFQDDDNDYFTVNEEKNKTLDKPVKWLGYRQLYFSTILQSEEGFARTNIKSNTKFPDKDFVSKSSFTFDLPVKGGGEQLYRFHWYIGPNDHNTLKAYNAHFEDMVPYGYGIFTFVKYINKWFLLPLFTFLYSSVGNVAIVLVLMTIVIRLLLSFFTYKSYLSSAKMRVLKPELDELRERCGDDKQKMSMEQMKLYREAGVNPLGGCLPMLFQLPILLSLYYFIPTAIQIRQASFLWADDLSTYDAITTWSTQIPFLSSVYGNHISLFTLLMTLSSLFLALYNRNNTPQDPNNPMMKWMPFVFPIFLMGFFNKMAAALTFYYFVSNMLSILQQFIIQKFFIDEAKVHAQIQENKKKPAASSKWAERLAEIQKQQQGPKNIKK</sequence>
<evidence type="ECO:0000256" key="5">
    <source>
        <dbReference type="ARBA" id="ARBA00022475"/>
    </source>
</evidence>
<evidence type="ECO:0000256" key="11">
    <source>
        <dbReference type="ARBA" id="ARBA00033245"/>
    </source>
</evidence>
<evidence type="ECO:0000259" key="15">
    <source>
        <dbReference type="Pfam" id="PF14849"/>
    </source>
</evidence>
<comment type="subunit">
    <text evidence="13">Interacts with the Sec translocase complex via SecD. Specifically interacts with transmembrane segments of nascent integral membrane proteins during membrane integration.</text>
</comment>
<proteinExistence type="inferred from homology"/>
<dbReference type="InterPro" id="IPR047196">
    <property type="entry name" value="YidC_ALB_C"/>
</dbReference>
<evidence type="ECO:0000256" key="4">
    <source>
        <dbReference type="ARBA" id="ARBA00022448"/>
    </source>
</evidence>
<dbReference type="Pfam" id="PF14849">
    <property type="entry name" value="YidC_periplas"/>
    <property type="match status" value="1"/>
</dbReference>
<dbReference type="InterPro" id="IPR001708">
    <property type="entry name" value="YidC/ALB3/OXA1/COX18"/>
</dbReference>
<feature type="transmembrane region" description="Helical" evidence="13">
    <location>
        <begin position="6"/>
        <end position="22"/>
    </location>
</feature>
<evidence type="ECO:0000256" key="9">
    <source>
        <dbReference type="ARBA" id="ARBA00023136"/>
    </source>
</evidence>
<evidence type="ECO:0000259" key="14">
    <source>
        <dbReference type="Pfam" id="PF02096"/>
    </source>
</evidence>
<keyword evidence="10 13" id="KW-0143">Chaperone</keyword>
<gene>
    <name evidence="13 16" type="primary">yidC</name>
    <name evidence="16" type="ORF">GCM10023092_11090</name>
</gene>
<dbReference type="InterPro" id="IPR038221">
    <property type="entry name" value="YidC_periplasmic_sf"/>
</dbReference>
<evidence type="ECO:0000256" key="10">
    <source>
        <dbReference type="ARBA" id="ARBA00023186"/>
    </source>
</evidence>
<keyword evidence="8 13" id="KW-1133">Transmembrane helix</keyword>
<keyword evidence="5 13" id="KW-1003">Cell membrane</keyword>
<evidence type="ECO:0000256" key="3">
    <source>
        <dbReference type="ARBA" id="ARBA00015325"/>
    </source>
</evidence>
<dbReference type="PANTHER" id="PTHR12428:SF65">
    <property type="entry name" value="CYTOCHROME C OXIDASE ASSEMBLY PROTEIN COX18, MITOCHONDRIAL"/>
    <property type="match status" value="1"/>
</dbReference>
<dbReference type="InterPro" id="IPR028053">
    <property type="entry name" value="Membr_insert_YidC_N"/>
</dbReference>
<dbReference type="HAMAP" id="MF_01810">
    <property type="entry name" value="YidC_type1"/>
    <property type="match status" value="1"/>
</dbReference>
<name>A0ABP8MNE9_9BACT</name>
<dbReference type="RefSeq" id="WP_344823679.1">
    <property type="nucleotide sequence ID" value="NZ_BAABEZ010000014.1"/>
</dbReference>
<comment type="function">
    <text evidence="13">Required for the insertion and/or proper folding and/or complex formation of integral membrane proteins into the membrane. Involved in integration of membrane proteins that insert both dependently and independently of the Sec translocase complex, as well as at least some lipoproteins. Aids folding of multispanning membrane proteins.</text>
</comment>
<dbReference type="Proteomes" id="UP001501410">
    <property type="component" value="Unassembled WGS sequence"/>
</dbReference>
<dbReference type="InterPro" id="IPR028055">
    <property type="entry name" value="YidC/Oxa/ALB_C"/>
</dbReference>
<feature type="domain" description="Membrane insertase YidC/Oxa/ALB C-terminal" evidence="14">
    <location>
        <begin position="358"/>
        <end position="556"/>
    </location>
</feature>
<dbReference type="NCBIfam" id="TIGR03592">
    <property type="entry name" value="yidC_oxa1_cterm"/>
    <property type="match status" value="1"/>
</dbReference>
<feature type="transmembrane region" description="Helical" evidence="13">
    <location>
        <begin position="421"/>
        <end position="442"/>
    </location>
</feature>
<protein>
    <recommendedName>
        <fullName evidence="3 13">Membrane protein insertase YidC</fullName>
    </recommendedName>
    <alternativeName>
        <fullName evidence="12 13">Foldase YidC</fullName>
    </alternativeName>
    <alternativeName>
        <fullName evidence="11 13">Membrane integrase YidC</fullName>
    </alternativeName>
    <alternativeName>
        <fullName evidence="13">Membrane protein YidC</fullName>
    </alternativeName>
</protein>
<evidence type="ECO:0000256" key="7">
    <source>
        <dbReference type="ARBA" id="ARBA00022927"/>
    </source>
</evidence>
<evidence type="ECO:0000313" key="17">
    <source>
        <dbReference type="Proteomes" id="UP001501410"/>
    </source>
</evidence>
<feature type="transmembrane region" description="Helical" evidence="13">
    <location>
        <begin position="519"/>
        <end position="542"/>
    </location>
</feature>
<organism evidence="16 17">
    <name type="scientific">Rurimicrobium arvi</name>
    <dbReference type="NCBI Taxonomy" id="2049916"/>
    <lineage>
        <taxon>Bacteria</taxon>
        <taxon>Pseudomonadati</taxon>
        <taxon>Bacteroidota</taxon>
        <taxon>Chitinophagia</taxon>
        <taxon>Chitinophagales</taxon>
        <taxon>Chitinophagaceae</taxon>
        <taxon>Rurimicrobium</taxon>
    </lineage>
</organism>
<comment type="caution">
    <text evidence="16">The sequence shown here is derived from an EMBL/GenBank/DDBJ whole genome shotgun (WGS) entry which is preliminary data.</text>
</comment>
<dbReference type="PANTHER" id="PTHR12428">
    <property type="entry name" value="OXA1"/>
    <property type="match status" value="1"/>
</dbReference>
<dbReference type="EMBL" id="BAABEZ010000014">
    <property type="protein sequence ID" value="GAA4452305.1"/>
    <property type="molecule type" value="Genomic_DNA"/>
</dbReference>
<reference evidence="17" key="1">
    <citation type="journal article" date="2019" name="Int. J. Syst. Evol. Microbiol.">
        <title>The Global Catalogue of Microorganisms (GCM) 10K type strain sequencing project: providing services to taxonomists for standard genome sequencing and annotation.</title>
        <authorList>
            <consortium name="The Broad Institute Genomics Platform"/>
            <consortium name="The Broad Institute Genome Sequencing Center for Infectious Disease"/>
            <person name="Wu L."/>
            <person name="Ma J."/>
        </authorList>
    </citation>
    <scope>NUCLEOTIDE SEQUENCE [LARGE SCALE GENOMIC DNA]</scope>
    <source>
        <strain evidence="17">JCM 31921</strain>
    </source>
</reference>
<dbReference type="CDD" id="cd19961">
    <property type="entry name" value="EcYidC-like_peri"/>
    <property type="match status" value="1"/>
</dbReference>
<dbReference type="Gene3D" id="2.70.98.90">
    <property type="match status" value="1"/>
</dbReference>
<comment type="subcellular location">
    <subcellularLocation>
        <location evidence="1">Cell inner membrane</location>
        <topology evidence="1">Multi-pass membrane protein</topology>
    </subcellularLocation>
    <subcellularLocation>
        <location evidence="13">Cell membrane</location>
        <topology evidence="13">Multi-pass membrane protein</topology>
    </subcellularLocation>
</comment>
<evidence type="ECO:0000256" key="13">
    <source>
        <dbReference type="HAMAP-Rule" id="MF_01810"/>
    </source>
</evidence>
<evidence type="ECO:0000256" key="1">
    <source>
        <dbReference type="ARBA" id="ARBA00004429"/>
    </source>
</evidence>
<dbReference type="CDD" id="cd20070">
    <property type="entry name" value="5TM_YidC_Alb3"/>
    <property type="match status" value="1"/>
</dbReference>
<evidence type="ECO:0000256" key="6">
    <source>
        <dbReference type="ARBA" id="ARBA00022692"/>
    </source>
</evidence>
<comment type="similarity">
    <text evidence="2 13">Belongs to the OXA1/ALB3/YidC family. Type 1 subfamily.</text>
</comment>
<keyword evidence="6 13" id="KW-0812">Transmembrane</keyword>
<feature type="transmembrane region" description="Helical" evidence="13">
    <location>
        <begin position="478"/>
        <end position="499"/>
    </location>
</feature>
<dbReference type="Pfam" id="PF02096">
    <property type="entry name" value="60KD_IMP"/>
    <property type="match status" value="1"/>
</dbReference>